<dbReference type="InterPro" id="IPR023298">
    <property type="entry name" value="ATPase_P-typ_TM_dom_sf"/>
</dbReference>
<feature type="transmembrane region" description="Helical" evidence="10">
    <location>
        <begin position="419"/>
        <end position="438"/>
    </location>
</feature>
<evidence type="ECO:0000256" key="10">
    <source>
        <dbReference type="RuleBase" id="RU362081"/>
    </source>
</evidence>
<dbReference type="InterPro" id="IPR006121">
    <property type="entry name" value="HMA_dom"/>
</dbReference>
<dbReference type="Gene3D" id="2.70.150.10">
    <property type="entry name" value="Calcium-transporting ATPase, cytoplasmic transduction domain A"/>
    <property type="match status" value="1"/>
</dbReference>
<protein>
    <recommendedName>
        <fullName evidence="2">P-type Cu(+) transporter</fullName>
        <ecNumber evidence="2">7.2.2.8</ecNumber>
    </recommendedName>
</protein>
<comment type="caution">
    <text evidence="13">The sequence shown here is derived from an EMBL/GenBank/DDBJ whole genome shotgun (WGS) entry which is preliminary data.</text>
</comment>
<keyword evidence="14" id="KW-1185">Reference proteome</keyword>
<dbReference type="AlphaFoldDB" id="A0A8S1JEX9"/>
<dbReference type="FunFam" id="3.30.70.100:FF:000001">
    <property type="entry name" value="ATPase copper transporting beta"/>
    <property type="match status" value="1"/>
</dbReference>
<dbReference type="Pfam" id="PF00122">
    <property type="entry name" value="E1-E2_ATPase"/>
    <property type="match status" value="1"/>
</dbReference>
<evidence type="ECO:0000313" key="14">
    <source>
        <dbReference type="Proteomes" id="UP000708148"/>
    </source>
</evidence>
<feature type="transmembrane region" description="Helical" evidence="10">
    <location>
        <begin position="150"/>
        <end position="172"/>
    </location>
</feature>
<dbReference type="InterPro" id="IPR001757">
    <property type="entry name" value="P_typ_ATPase"/>
</dbReference>
<dbReference type="FunFam" id="2.70.150.10:FF:000002">
    <property type="entry name" value="Copper-transporting ATPase 1, putative"/>
    <property type="match status" value="1"/>
</dbReference>
<dbReference type="Proteomes" id="UP000708148">
    <property type="component" value="Unassembled WGS sequence"/>
</dbReference>
<dbReference type="PANTHER" id="PTHR46594">
    <property type="entry name" value="P-TYPE CATION-TRANSPORTING ATPASE"/>
    <property type="match status" value="1"/>
</dbReference>
<evidence type="ECO:0000256" key="6">
    <source>
        <dbReference type="ARBA" id="ARBA00022741"/>
    </source>
</evidence>
<dbReference type="InterPro" id="IPR027256">
    <property type="entry name" value="P-typ_ATPase_IB"/>
</dbReference>
<sequence length="701" mass="75343">MTCAACTSSVERALAAVPGVMKVRISLALGEAEVECTASAQENDLLQAVEDAGFGAQVTNGSATHCISIDIQGISKGSSADDIEKALKGRPGVMEVNMSDASRVEVEYNPDATGPRDLVRAVQELGFGARLVESGGDAERVDAQCREREYWWTLFSTSLLFSVPVFLMAMLVPRMPGGSVVKTEVLGLPFDVLFKWALTTPVQFVIGWRFQSGAWRALRRGTANMDVLVALGTDASYLYSIISVLHHRFLDHTRNEYTPTDFFETSAMLITFILMGKYLESAAKGKTSEAIASLLRLMPDGAVLVALGKNGDVVMEDDIPCNLVQKGDYLKIYPGARVPADGVVVEGVSHMNESMITGESREVVKKQGDNVIGGTVNTGGALLIKATRVGSDTSLAQIVRLVERAQLSKAPIQAMADRVSSIFVPIIVCLACLTWLAWYISGKAGMFPAEWVPQGHDFFLFALLFAIAVLVIACPCALGLATPTAVMVGTGLGAQMGILIKGGEALEKAHNVDSIIFDKTGTLTLGKPYVVTHQLFDPDVSSEELFALATAAEASSEHPLSRAIMKHGFRLLAGPNDRCPSPSPDTQRSCGKKREKMEVGWVRPSRNVDNRPGKGVVCQTDGRKGAEARVAVGSARLMKEEGMSISEEVSGALQAYCFDLSGSLGDCLSTACRLRIHCAAFFFEERTLERMLCMQGCCVTL</sequence>
<feature type="transmembrane region" description="Helical" evidence="10">
    <location>
        <begin position="458"/>
        <end position="481"/>
    </location>
</feature>
<feature type="transmembrane region" description="Helical" evidence="10">
    <location>
        <begin position="192"/>
        <end position="210"/>
    </location>
</feature>
<dbReference type="SUPFAM" id="SSF81660">
    <property type="entry name" value="Metal cation-transporting ATPase, ATP-binding domain N"/>
    <property type="match status" value="1"/>
</dbReference>
<gene>
    <name evidence="13" type="ORF">OSTQU699_LOCUS10265</name>
</gene>
<dbReference type="SUPFAM" id="SSF55008">
    <property type="entry name" value="HMA, heavy metal-associated domain"/>
    <property type="match status" value="2"/>
</dbReference>
<comment type="similarity">
    <text evidence="10">Belongs to the cation transport ATPase (P-type) (TC 3.A.3) family. Type IB subfamily.</text>
</comment>
<dbReference type="SUPFAM" id="SSF81665">
    <property type="entry name" value="Calcium ATPase, transmembrane domain M"/>
    <property type="match status" value="1"/>
</dbReference>
<feature type="region of interest" description="Disordered" evidence="11">
    <location>
        <begin position="575"/>
        <end position="595"/>
    </location>
</feature>
<organism evidence="13 14">
    <name type="scientific">Ostreobium quekettii</name>
    <dbReference type="NCBI Taxonomy" id="121088"/>
    <lineage>
        <taxon>Eukaryota</taxon>
        <taxon>Viridiplantae</taxon>
        <taxon>Chlorophyta</taxon>
        <taxon>core chlorophytes</taxon>
        <taxon>Ulvophyceae</taxon>
        <taxon>TCBD clade</taxon>
        <taxon>Bryopsidales</taxon>
        <taxon>Ostreobineae</taxon>
        <taxon>Ostreobiaceae</taxon>
        <taxon>Ostreobium</taxon>
    </lineage>
</organism>
<dbReference type="Gene3D" id="3.40.1110.10">
    <property type="entry name" value="Calcium-transporting ATPase, cytoplasmic domain N"/>
    <property type="match status" value="1"/>
</dbReference>
<feature type="domain" description="HMA" evidence="12">
    <location>
        <begin position="65"/>
        <end position="130"/>
    </location>
</feature>
<dbReference type="CDD" id="cd00371">
    <property type="entry name" value="HMA"/>
    <property type="match status" value="2"/>
</dbReference>
<dbReference type="PROSITE" id="PS00154">
    <property type="entry name" value="ATPASE_E1_E2"/>
    <property type="match status" value="1"/>
</dbReference>
<evidence type="ECO:0000256" key="8">
    <source>
        <dbReference type="ARBA" id="ARBA00022989"/>
    </source>
</evidence>
<accession>A0A8S1JEX9</accession>
<dbReference type="Gene3D" id="3.40.50.1000">
    <property type="entry name" value="HAD superfamily/HAD-like"/>
    <property type="match status" value="1"/>
</dbReference>
<dbReference type="NCBIfam" id="TIGR01525">
    <property type="entry name" value="ATPase-IB_hvy"/>
    <property type="match status" value="1"/>
</dbReference>
<dbReference type="PRINTS" id="PR00942">
    <property type="entry name" value="CUATPASEI"/>
</dbReference>
<feature type="domain" description="HMA" evidence="12">
    <location>
        <begin position="1"/>
        <end position="57"/>
    </location>
</feature>
<evidence type="ECO:0000313" key="13">
    <source>
        <dbReference type="EMBL" id="CAD7704910.1"/>
    </source>
</evidence>
<name>A0A8S1JEX9_9CHLO</name>
<dbReference type="EMBL" id="CAJHUC010002972">
    <property type="protein sequence ID" value="CAD7704910.1"/>
    <property type="molecule type" value="Genomic_DNA"/>
</dbReference>
<dbReference type="PANTHER" id="PTHR46594:SF4">
    <property type="entry name" value="P-TYPE CATION-TRANSPORTING ATPASE"/>
    <property type="match status" value="1"/>
</dbReference>
<keyword evidence="3" id="KW-0813">Transport</keyword>
<dbReference type="Pfam" id="PF00403">
    <property type="entry name" value="HMA"/>
    <property type="match status" value="2"/>
</dbReference>
<keyword evidence="5 10" id="KW-0479">Metal-binding</keyword>
<evidence type="ECO:0000256" key="11">
    <source>
        <dbReference type="SAM" id="MobiDB-lite"/>
    </source>
</evidence>
<dbReference type="SUPFAM" id="SSF81653">
    <property type="entry name" value="Calcium ATPase, transduction domain A"/>
    <property type="match status" value="1"/>
</dbReference>
<dbReference type="PROSITE" id="PS50846">
    <property type="entry name" value="HMA_2"/>
    <property type="match status" value="2"/>
</dbReference>
<evidence type="ECO:0000256" key="7">
    <source>
        <dbReference type="ARBA" id="ARBA00022840"/>
    </source>
</evidence>
<dbReference type="InterPro" id="IPR023214">
    <property type="entry name" value="HAD_sf"/>
</dbReference>
<dbReference type="OrthoDB" id="566725at2759"/>
<dbReference type="InterPro" id="IPR018303">
    <property type="entry name" value="ATPase_P-typ_P_site"/>
</dbReference>
<dbReference type="InterPro" id="IPR008250">
    <property type="entry name" value="ATPase_P-typ_transduc_dom_A_sf"/>
</dbReference>
<keyword evidence="6 10" id="KW-0547">Nucleotide-binding</keyword>
<dbReference type="GO" id="GO:0046872">
    <property type="term" value="F:metal ion binding"/>
    <property type="evidence" value="ECO:0007669"/>
    <property type="project" value="UniProtKB-KW"/>
</dbReference>
<dbReference type="InterPro" id="IPR023299">
    <property type="entry name" value="ATPase_P-typ_cyto_dom_N"/>
</dbReference>
<dbReference type="InterPro" id="IPR036163">
    <property type="entry name" value="HMA_dom_sf"/>
</dbReference>
<evidence type="ECO:0000256" key="9">
    <source>
        <dbReference type="ARBA" id="ARBA00023136"/>
    </source>
</evidence>
<dbReference type="InterPro" id="IPR059000">
    <property type="entry name" value="ATPase_P-type_domA"/>
</dbReference>
<evidence type="ECO:0000256" key="3">
    <source>
        <dbReference type="ARBA" id="ARBA00022448"/>
    </source>
</evidence>
<keyword evidence="7 10" id="KW-0067">ATP-binding</keyword>
<keyword evidence="9 10" id="KW-0472">Membrane</keyword>
<dbReference type="GO" id="GO:0016020">
    <property type="term" value="C:membrane"/>
    <property type="evidence" value="ECO:0007669"/>
    <property type="project" value="UniProtKB-SubCell"/>
</dbReference>
<keyword evidence="8 10" id="KW-1133">Transmembrane helix</keyword>
<comment type="subcellular location">
    <subcellularLocation>
        <location evidence="1 10">Membrane</location>
    </subcellularLocation>
</comment>
<dbReference type="NCBIfam" id="TIGR01494">
    <property type="entry name" value="ATPase_P-type"/>
    <property type="match status" value="1"/>
</dbReference>
<evidence type="ECO:0000256" key="5">
    <source>
        <dbReference type="ARBA" id="ARBA00022723"/>
    </source>
</evidence>
<dbReference type="GO" id="GO:0005524">
    <property type="term" value="F:ATP binding"/>
    <property type="evidence" value="ECO:0007669"/>
    <property type="project" value="UniProtKB-UniRule"/>
</dbReference>
<dbReference type="Gene3D" id="3.30.70.100">
    <property type="match status" value="2"/>
</dbReference>
<proteinExistence type="inferred from homology"/>
<evidence type="ECO:0000256" key="1">
    <source>
        <dbReference type="ARBA" id="ARBA00004370"/>
    </source>
</evidence>
<dbReference type="GO" id="GO:0140581">
    <property type="term" value="F:P-type monovalent copper transporter activity"/>
    <property type="evidence" value="ECO:0007669"/>
    <property type="project" value="UniProtKB-EC"/>
</dbReference>
<dbReference type="EC" id="7.2.2.8" evidence="2"/>
<evidence type="ECO:0000256" key="2">
    <source>
        <dbReference type="ARBA" id="ARBA00012517"/>
    </source>
</evidence>
<evidence type="ECO:0000256" key="4">
    <source>
        <dbReference type="ARBA" id="ARBA00022692"/>
    </source>
</evidence>
<keyword evidence="4 10" id="KW-0812">Transmembrane</keyword>
<dbReference type="GO" id="GO:0016887">
    <property type="term" value="F:ATP hydrolysis activity"/>
    <property type="evidence" value="ECO:0007669"/>
    <property type="project" value="InterPro"/>
</dbReference>
<reference evidence="13" key="1">
    <citation type="submission" date="2020-12" db="EMBL/GenBank/DDBJ databases">
        <authorList>
            <person name="Iha C."/>
        </authorList>
    </citation>
    <scope>NUCLEOTIDE SEQUENCE</scope>
</reference>
<evidence type="ECO:0000259" key="12">
    <source>
        <dbReference type="PROSITE" id="PS50846"/>
    </source>
</evidence>